<accession>A0ABV2UGE1</accession>
<evidence type="ECO:0000313" key="2">
    <source>
        <dbReference type="Proteomes" id="UP001550044"/>
    </source>
</evidence>
<gene>
    <name evidence="1" type="ORF">ABZV61_29825</name>
</gene>
<name>A0ABV2UGE1_9ACTN</name>
<evidence type="ECO:0008006" key="3">
    <source>
        <dbReference type="Google" id="ProtNLM"/>
    </source>
</evidence>
<dbReference type="Proteomes" id="UP001550044">
    <property type="component" value="Unassembled WGS sequence"/>
</dbReference>
<sequence>MATLDTVLLLAYATGCAEPRFFEQPFLSRLLMQVIQRVRLAARLCAPFLRRSPHLIGAYAPEPSPLS</sequence>
<keyword evidence="2" id="KW-1185">Reference proteome</keyword>
<evidence type="ECO:0000313" key="1">
    <source>
        <dbReference type="EMBL" id="MET8436905.1"/>
    </source>
</evidence>
<dbReference type="EMBL" id="JBEXIP010000031">
    <property type="protein sequence ID" value="MET8436905.1"/>
    <property type="molecule type" value="Genomic_DNA"/>
</dbReference>
<dbReference type="RefSeq" id="WP_356498984.1">
    <property type="nucleotide sequence ID" value="NZ_JBEXEF010000122.1"/>
</dbReference>
<proteinExistence type="predicted"/>
<organism evidence="1 2">
    <name type="scientific">Streptomyces sp. 900116325</name>
    <dbReference type="NCBI Taxonomy" id="3154295"/>
    <lineage>
        <taxon>Bacteria</taxon>
        <taxon>Bacillati</taxon>
        <taxon>Actinomycetota</taxon>
        <taxon>Actinomycetes</taxon>
        <taxon>Kitasatosporales</taxon>
        <taxon>Streptomycetaceae</taxon>
        <taxon>Streptomyces</taxon>
    </lineage>
</organism>
<comment type="caution">
    <text evidence="1">The sequence shown here is derived from an EMBL/GenBank/DDBJ whole genome shotgun (WGS) entry which is preliminary data.</text>
</comment>
<reference evidence="1 2" key="1">
    <citation type="submission" date="2024-06" db="EMBL/GenBank/DDBJ databases">
        <title>The Natural Products Discovery Center: Release of the First 8490 Sequenced Strains for Exploring Actinobacteria Biosynthetic Diversity.</title>
        <authorList>
            <person name="Kalkreuter E."/>
            <person name="Kautsar S.A."/>
            <person name="Yang D."/>
            <person name="Bader C.D."/>
            <person name="Teijaro C.N."/>
            <person name="Fluegel L."/>
            <person name="Davis C.M."/>
            <person name="Simpson J.R."/>
            <person name="Lauterbach L."/>
            <person name="Steele A.D."/>
            <person name="Gui C."/>
            <person name="Meng S."/>
            <person name="Li G."/>
            <person name="Viehrig K."/>
            <person name="Ye F."/>
            <person name="Su P."/>
            <person name="Kiefer A.F."/>
            <person name="Nichols A."/>
            <person name="Cepeda A.J."/>
            <person name="Yan W."/>
            <person name="Fan B."/>
            <person name="Jiang Y."/>
            <person name="Adhikari A."/>
            <person name="Zheng C.-J."/>
            <person name="Schuster L."/>
            <person name="Cowan T.M."/>
            <person name="Smanski M.J."/>
            <person name="Chevrette M.G."/>
            <person name="De Carvalho L.P.S."/>
            <person name="Shen B."/>
        </authorList>
    </citation>
    <scope>NUCLEOTIDE SEQUENCE [LARGE SCALE GENOMIC DNA]</scope>
    <source>
        <strain evidence="1 2">NPDC005137</strain>
    </source>
</reference>
<protein>
    <recommendedName>
        <fullName evidence="3">Secreted protein</fullName>
    </recommendedName>
</protein>